<dbReference type="InterPro" id="IPR001789">
    <property type="entry name" value="Sig_transdc_resp-reg_receiver"/>
</dbReference>
<dbReference type="Gene3D" id="3.30.565.10">
    <property type="entry name" value="Histidine kinase-like ATPase, C-terminal domain"/>
    <property type="match status" value="1"/>
</dbReference>
<dbReference type="SMART" id="SM00448">
    <property type="entry name" value="REC"/>
    <property type="match status" value="1"/>
</dbReference>
<dbReference type="InterPro" id="IPR011006">
    <property type="entry name" value="CheY-like_superfamily"/>
</dbReference>
<comment type="caution">
    <text evidence="4">The sequence shown here is derived from an EMBL/GenBank/DDBJ whole genome shotgun (WGS) entry which is preliminary data.</text>
</comment>
<organism evidence="4 5">
    <name type="scientific">Thalassoglobus neptunius</name>
    <dbReference type="NCBI Taxonomy" id="1938619"/>
    <lineage>
        <taxon>Bacteria</taxon>
        <taxon>Pseudomonadati</taxon>
        <taxon>Planctomycetota</taxon>
        <taxon>Planctomycetia</taxon>
        <taxon>Planctomycetales</taxon>
        <taxon>Planctomycetaceae</taxon>
        <taxon>Thalassoglobus</taxon>
    </lineage>
</organism>
<dbReference type="SUPFAM" id="SSF52172">
    <property type="entry name" value="CheY-like"/>
    <property type="match status" value="1"/>
</dbReference>
<dbReference type="RefSeq" id="WP_146510335.1">
    <property type="nucleotide sequence ID" value="NZ_SIHI01000004.1"/>
</dbReference>
<keyword evidence="5" id="KW-1185">Reference proteome</keyword>
<evidence type="ECO:0000313" key="5">
    <source>
        <dbReference type="Proteomes" id="UP000317243"/>
    </source>
</evidence>
<evidence type="ECO:0000259" key="3">
    <source>
        <dbReference type="PROSITE" id="PS50110"/>
    </source>
</evidence>
<sequence length="300" mass="33451">MPKILVVDDSSMDRKLAERLLRKIDGWEVETADDGLDAIKKTESFNPTAVVTDLQMPEMNGLQLVQEMKSSHPNVPVIVMTSRGSETIAVEALQSGAASYVPKKQLHRLLIKTVSRVLATAEEQRTLSELMRGLDTISWEFTLNNAPSLLASLVGFLQSEVSRTGLLPESDSFRCGVAFEEALLNAAYHGNLEVSSDLREENPEEFYDLARQRNDLEPYRDRKIRVEVDLNPSGIEYTIQDEGPGFDYSNVPDPTAPENLERPCGRGLMLMKTFMDDVTFNEIGNCVTMIKRSSKTTSSS</sequence>
<protein>
    <submittedName>
        <fullName evidence="4">Response regulator MprA</fullName>
    </submittedName>
</protein>
<dbReference type="Proteomes" id="UP000317243">
    <property type="component" value="Unassembled WGS sequence"/>
</dbReference>
<dbReference type="CDD" id="cd00156">
    <property type="entry name" value="REC"/>
    <property type="match status" value="1"/>
</dbReference>
<feature type="modified residue" description="4-aspartylphosphate" evidence="2">
    <location>
        <position position="53"/>
    </location>
</feature>
<reference evidence="4 5" key="1">
    <citation type="submission" date="2019-02" db="EMBL/GenBank/DDBJ databases">
        <title>Deep-cultivation of Planctomycetes and their phenomic and genomic characterization uncovers novel biology.</title>
        <authorList>
            <person name="Wiegand S."/>
            <person name="Jogler M."/>
            <person name="Boedeker C."/>
            <person name="Pinto D."/>
            <person name="Vollmers J."/>
            <person name="Rivas-Marin E."/>
            <person name="Kohn T."/>
            <person name="Peeters S.H."/>
            <person name="Heuer A."/>
            <person name="Rast P."/>
            <person name="Oberbeckmann S."/>
            <person name="Bunk B."/>
            <person name="Jeske O."/>
            <person name="Meyerdierks A."/>
            <person name="Storesund J.E."/>
            <person name="Kallscheuer N."/>
            <person name="Luecker S."/>
            <person name="Lage O.M."/>
            <person name="Pohl T."/>
            <person name="Merkel B.J."/>
            <person name="Hornburger P."/>
            <person name="Mueller R.-W."/>
            <person name="Bruemmer F."/>
            <person name="Labrenz M."/>
            <person name="Spormann A.M."/>
            <person name="Op Den Camp H."/>
            <person name="Overmann J."/>
            <person name="Amann R."/>
            <person name="Jetten M.S.M."/>
            <person name="Mascher T."/>
            <person name="Medema M.H."/>
            <person name="Devos D.P."/>
            <person name="Kaster A.-K."/>
            <person name="Ovreas L."/>
            <person name="Rohde M."/>
            <person name="Galperin M.Y."/>
            <person name="Jogler C."/>
        </authorList>
    </citation>
    <scope>NUCLEOTIDE SEQUENCE [LARGE SCALE GENOMIC DNA]</scope>
    <source>
        <strain evidence="4 5">KOR42</strain>
    </source>
</reference>
<dbReference type="InterPro" id="IPR003594">
    <property type="entry name" value="HATPase_dom"/>
</dbReference>
<dbReference type="AlphaFoldDB" id="A0A5C5WXY6"/>
<gene>
    <name evidence="4" type="primary">mprA_2</name>
    <name evidence="4" type="ORF">KOR42_28260</name>
</gene>
<dbReference type="Pfam" id="PF13581">
    <property type="entry name" value="HATPase_c_2"/>
    <property type="match status" value="1"/>
</dbReference>
<dbReference type="InterPro" id="IPR036890">
    <property type="entry name" value="HATPase_C_sf"/>
</dbReference>
<dbReference type="PANTHER" id="PTHR44591">
    <property type="entry name" value="STRESS RESPONSE REGULATOR PROTEIN 1"/>
    <property type="match status" value="1"/>
</dbReference>
<dbReference type="CDD" id="cd16936">
    <property type="entry name" value="HATPase_RsbW-like"/>
    <property type="match status" value="1"/>
</dbReference>
<evidence type="ECO:0000256" key="2">
    <source>
        <dbReference type="PROSITE-ProRule" id="PRU00169"/>
    </source>
</evidence>
<dbReference type="GO" id="GO:0000160">
    <property type="term" value="P:phosphorelay signal transduction system"/>
    <property type="evidence" value="ECO:0007669"/>
    <property type="project" value="InterPro"/>
</dbReference>
<dbReference type="InterPro" id="IPR050595">
    <property type="entry name" value="Bact_response_regulator"/>
</dbReference>
<accession>A0A5C5WXY6</accession>
<keyword evidence="1 2" id="KW-0597">Phosphoprotein</keyword>
<dbReference type="PANTHER" id="PTHR44591:SF3">
    <property type="entry name" value="RESPONSE REGULATORY DOMAIN-CONTAINING PROTEIN"/>
    <property type="match status" value="1"/>
</dbReference>
<proteinExistence type="predicted"/>
<dbReference type="Pfam" id="PF00072">
    <property type="entry name" value="Response_reg"/>
    <property type="match status" value="1"/>
</dbReference>
<feature type="domain" description="Response regulatory" evidence="3">
    <location>
        <begin position="3"/>
        <end position="118"/>
    </location>
</feature>
<dbReference type="OrthoDB" id="9770645at2"/>
<dbReference type="Gene3D" id="3.40.50.2300">
    <property type="match status" value="1"/>
</dbReference>
<name>A0A5C5WXY6_9PLAN</name>
<dbReference type="EMBL" id="SIHI01000004">
    <property type="protein sequence ID" value="TWT55440.1"/>
    <property type="molecule type" value="Genomic_DNA"/>
</dbReference>
<evidence type="ECO:0000313" key="4">
    <source>
        <dbReference type="EMBL" id="TWT55440.1"/>
    </source>
</evidence>
<dbReference type="SUPFAM" id="SSF55874">
    <property type="entry name" value="ATPase domain of HSP90 chaperone/DNA topoisomerase II/histidine kinase"/>
    <property type="match status" value="1"/>
</dbReference>
<dbReference type="PROSITE" id="PS50110">
    <property type="entry name" value="RESPONSE_REGULATORY"/>
    <property type="match status" value="1"/>
</dbReference>
<evidence type="ECO:0000256" key="1">
    <source>
        <dbReference type="ARBA" id="ARBA00022553"/>
    </source>
</evidence>